<evidence type="ECO:0000313" key="2">
    <source>
        <dbReference type="Proteomes" id="UP001321498"/>
    </source>
</evidence>
<evidence type="ECO:0000313" key="1">
    <source>
        <dbReference type="EMBL" id="BDZ44109.1"/>
    </source>
</evidence>
<sequence>MVVVMDGLRGLGRRLVTATELAGEIFEDLIGEFAAKTAGSSAIR</sequence>
<accession>A0ABN6XH19</accession>
<name>A0ABN6XH19_9MICO</name>
<reference evidence="2" key="1">
    <citation type="journal article" date="2019" name="Int. J. Syst. Evol. Microbiol.">
        <title>The Global Catalogue of Microorganisms (GCM) 10K type strain sequencing project: providing services to taxonomists for standard genome sequencing and annotation.</title>
        <authorList>
            <consortium name="The Broad Institute Genomics Platform"/>
            <consortium name="The Broad Institute Genome Sequencing Center for Infectious Disease"/>
            <person name="Wu L."/>
            <person name="Ma J."/>
        </authorList>
    </citation>
    <scope>NUCLEOTIDE SEQUENCE [LARGE SCALE GENOMIC DNA]</scope>
    <source>
        <strain evidence="2">NBRC 108725</strain>
    </source>
</reference>
<organism evidence="1 2">
    <name type="scientific">Naasia aerilata</name>
    <dbReference type="NCBI Taxonomy" id="1162966"/>
    <lineage>
        <taxon>Bacteria</taxon>
        <taxon>Bacillati</taxon>
        <taxon>Actinomycetota</taxon>
        <taxon>Actinomycetes</taxon>
        <taxon>Micrococcales</taxon>
        <taxon>Microbacteriaceae</taxon>
        <taxon>Naasia</taxon>
    </lineage>
</organism>
<dbReference type="Proteomes" id="UP001321498">
    <property type="component" value="Chromosome"/>
</dbReference>
<protein>
    <submittedName>
        <fullName evidence="1">Uncharacterized protein</fullName>
    </submittedName>
</protein>
<proteinExistence type="predicted"/>
<dbReference type="EMBL" id="AP027731">
    <property type="protein sequence ID" value="BDZ44109.1"/>
    <property type="molecule type" value="Genomic_DNA"/>
</dbReference>
<keyword evidence="2" id="KW-1185">Reference proteome</keyword>
<gene>
    <name evidence="1" type="ORF">GCM10025866_00180</name>
</gene>